<accession>A0A7H1MDQ8</accession>
<feature type="region of interest" description="Disordered" evidence="1">
    <location>
        <begin position="24"/>
        <end position="48"/>
    </location>
</feature>
<keyword evidence="2" id="KW-0732">Signal</keyword>
<evidence type="ECO:0000256" key="2">
    <source>
        <dbReference type="SAM" id="SignalP"/>
    </source>
</evidence>
<reference evidence="4" key="1">
    <citation type="submission" date="2024-06" db="EMBL/GenBank/DDBJ databases">
        <title>Complete Genome Sequence of mouse commensal type strain Neisseria musculi.</title>
        <authorList>
            <person name="Thapa E."/>
            <person name="Aluvathingal J."/>
            <person name="Nadendla S."/>
            <person name="Mehta A."/>
            <person name="Tettelin H."/>
            <person name="Weyand N.J."/>
        </authorList>
    </citation>
    <scope>NUCLEOTIDE SEQUENCE</scope>
    <source>
        <strain evidence="4">NW831</strain>
    </source>
</reference>
<dbReference type="KEGG" id="nmus:H7A79_0786"/>
<organism evidence="4 5">
    <name type="scientific">Neisseria musculi</name>
    <dbReference type="NCBI Taxonomy" id="1815583"/>
    <lineage>
        <taxon>Bacteria</taxon>
        <taxon>Pseudomonadati</taxon>
        <taxon>Pseudomonadota</taxon>
        <taxon>Betaproteobacteria</taxon>
        <taxon>Neisseriales</taxon>
        <taxon>Neisseriaceae</taxon>
        <taxon>Neisseria</taxon>
    </lineage>
</organism>
<feature type="chain" id="PRO_5028998691" evidence="2">
    <location>
        <begin position="23"/>
        <end position="317"/>
    </location>
</feature>
<dbReference type="EMBL" id="CP060414">
    <property type="protein sequence ID" value="QNT59773.1"/>
    <property type="molecule type" value="Genomic_DNA"/>
</dbReference>
<evidence type="ECO:0000313" key="4">
    <source>
        <dbReference type="EMBL" id="QNT59773.1"/>
    </source>
</evidence>
<evidence type="ECO:0000256" key="1">
    <source>
        <dbReference type="SAM" id="MobiDB-lite"/>
    </source>
</evidence>
<dbReference type="AlphaFoldDB" id="A0A7H1MDQ8"/>
<protein>
    <submittedName>
        <fullName evidence="4">TraK family protein</fullName>
    </submittedName>
</protein>
<feature type="signal peptide" evidence="2">
    <location>
        <begin position="1"/>
        <end position="22"/>
    </location>
</feature>
<evidence type="ECO:0000313" key="5">
    <source>
        <dbReference type="Proteomes" id="UP000516412"/>
    </source>
</evidence>
<dbReference type="Pfam" id="PF23536">
    <property type="entry name" value="TraK_C"/>
    <property type="match status" value="1"/>
</dbReference>
<name>A0A7H1MDQ8_9NEIS</name>
<sequence length="317" mass="34957">MKTTGKISILAVSLLLAACSSSKDPDQLSVAPVQEGAAQSKTKNARQRDFVAETRKTNTALPSNAQRRIVQVSAPRKTSQGTLIDIQERRVRGVHNITSRYGENHTVSISRNYPNTILTPFADPQVYDNGNKTHFGLDSYGSNLIVTPRNNQNIWLTIYDLANPRGLPVTLTLIPKAGMMSQTINVTVEKSPSEIANGLHPSSGSFAQKLTNILKSIAMQKLPAGFTVRPLREKVSLSKDMQTVPVERYSGVEFDVYRYRITNIGNAKFEFDEGSEEAFRKINKRVRAVTSYPQTTLYPGESTDVLILISKRGGGKS</sequence>
<dbReference type="RefSeq" id="WP_187001164.1">
    <property type="nucleotide sequence ID" value="NZ_CP060414.2"/>
</dbReference>
<gene>
    <name evidence="4" type="ORF">H7A79_0786</name>
</gene>
<dbReference type="Proteomes" id="UP000516412">
    <property type="component" value="Chromosome"/>
</dbReference>
<dbReference type="InterPro" id="IPR055397">
    <property type="entry name" value="TraK_C"/>
</dbReference>
<dbReference type="PROSITE" id="PS51257">
    <property type="entry name" value="PROKAR_LIPOPROTEIN"/>
    <property type="match status" value="1"/>
</dbReference>
<keyword evidence="5" id="KW-1185">Reference proteome</keyword>
<evidence type="ECO:0000259" key="3">
    <source>
        <dbReference type="Pfam" id="PF23536"/>
    </source>
</evidence>
<proteinExistence type="predicted"/>
<feature type="domain" description="TraK C-terminal" evidence="3">
    <location>
        <begin position="204"/>
        <end position="307"/>
    </location>
</feature>